<feature type="compositionally biased region" description="Basic and acidic residues" evidence="4">
    <location>
        <begin position="98"/>
        <end position="110"/>
    </location>
</feature>
<dbReference type="InterPro" id="IPR015943">
    <property type="entry name" value="WD40/YVTN_repeat-like_dom_sf"/>
</dbReference>
<feature type="compositionally biased region" description="Basic and acidic residues" evidence="4">
    <location>
        <begin position="81"/>
        <end position="92"/>
    </location>
</feature>
<dbReference type="PROSITE" id="PS50294">
    <property type="entry name" value="WD_REPEATS_REGION"/>
    <property type="match status" value="2"/>
</dbReference>
<dbReference type="Pfam" id="PF00656">
    <property type="entry name" value="Peptidase_C14"/>
    <property type="match status" value="1"/>
</dbReference>
<evidence type="ECO:0000256" key="4">
    <source>
        <dbReference type="SAM" id="MobiDB-lite"/>
    </source>
</evidence>
<dbReference type="InterPro" id="IPR036322">
    <property type="entry name" value="WD40_repeat_dom_sf"/>
</dbReference>
<dbReference type="SUPFAM" id="SSF52129">
    <property type="entry name" value="Caspase-like"/>
    <property type="match status" value="1"/>
</dbReference>
<dbReference type="Gene3D" id="2.130.10.10">
    <property type="entry name" value="YVTN repeat-like/Quinoprotein amine dehydrogenase"/>
    <property type="match status" value="3"/>
</dbReference>
<name>M5UDE2_9BACT</name>
<sequence length="1212" mass="133628">MPSESLLPATGRVARLTQPPFGNRDEPLESTNSGERPNQHLNNTPVTMPPESSLPGQFVGDLPGDDAASGNEPLSGNDDTAVPRDSRARTDVGDGEERETNADDRFDQEMMGEDRPILRLNYAGHTGRIRTIAISDDGDRLVTGGDDKDAHVWQRDPRDNRKWIHQRAIRWQVWRGPRGAIYDTDISSNRVALAGYGAMGGTGEVWVARLSNGKWIRTLFDYENAHRQAVDTVAWADDGKRLASADLAGRVVVWQPDQSTGLWKSLNVVDEDRGRLSESDANRLRSFRGFHPLVWSGDEIVSAHFVRFHSGAVPYPVWQLKATRSDGERTRMVSSAEIPGLITDLDVSGDGNTVAAACYSTRSVRVYQKSPAGDWSAMREISVPGRPLWVRLQSDGTHLMIATEAESGAKPLSASVSIHDLRSTTSAVLSQVSLAETPSAGIFDPIEGTVILAVGARLQIHSLSDEGAMARTPTQIIQTPTSPITRIAVAKGSGTPRVGISRSNEQGKRIEEAFDLRQMSLDTRRGDDESFDDDDYLTPQRLPQKWSLRSSADAVNTYDWYVDDSRVGRFELNPNRHGRPVSISTFNPPEGEDALLIVGTDGSNGVYVYSIAKKTNQKTISTPRLKRWFRGHSGAVRSTSATGTGDYLFSGGDDGLVNAWNLKDVLTASDGVNRWGGELDADAIVDEIDEAGPWYFRGVRVGDRLMRISWPGEDGSDRDATKPNEILDALQNVPLETQVVFEFERQGELIGRFQMFPAWYPLATIMIDAQREWALWTPSGIYNASLMGNRRFGWQLNRGLGEDVDFYTADQFEKSLERPNVMRRLFDAGSLASAMRLSVGGGPPPGENAIVNQIRTRPQIEIVTPEDGQIVLGDSLGVTARVVETPGVPLAMVRAFVDGIPGEEIRRDVDEFEWRFRLPRQGRMELKVIAVSESGSSSSESIWLSRPSEDIETPTLVKPRMHVFGVGVGKYADANIQSLDFPAAATTTVANTFRDLAGKHYEVTTQQLVDRDATRPLFNIYAEATVQQLREKVGPDDVVVLYLCGHGLRDRRTGRWYFVTADASYRDLMDDQYQDCLSMSDLSHFSSLPCRKLAILDSCHSGAVQTSLRGDDLKAALRHLQQDRVITLTASEGGEEAAEVAETGMGRFTYRFVEALRGAADQDGNGIVTLDETYRYVSETVSADARADSMQQHPTASPVDLIQRLDLPLTSL</sequence>
<dbReference type="PATRIC" id="fig|1263870.3.peg.2874"/>
<dbReference type="EMBL" id="ANOH01000189">
    <property type="protein sequence ID" value="EMI55871.1"/>
    <property type="molecule type" value="Genomic_DNA"/>
</dbReference>
<dbReference type="InterPro" id="IPR001680">
    <property type="entry name" value="WD40_rpt"/>
</dbReference>
<feature type="repeat" description="WD" evidence="3">
    <location>
        <begin position="223"/>
        <end position="255"/>
    </location>
</feature>
<feature type="domain" description="Peptidase C14 caspase" evidence="5">
    <location>
        <begin position="988"/>
        <end position="1201"/>
    </location>
</feature>
<dbReference type="Proteomes" id="UP000011885">
    <property type="component" value="Unassembled WGS sequence"/>
</dbReference>
<dbReference type="SUPFAM" id="SSF50978">
    <property type="entry name" value="WD40 repeat-like"/>
    <property type="match status" value="1"/>
</dbReference>
<evidence type="ECO:0000313" key="6">
    <source>
        <dbReference type="EMBL" id="EMI55871.1"/>
    </source>
</evidence>
<evidence type="ECO:0000313" key="7">
    <source>
        <dbReference type="Proteomes" id="UP000011885"/>
    </source>
</evidence>
<proteinExistence type="predicted"/>
<dbReference type="GO" id="GO:0006508">
    <property type="term" value="P:proteolysis"/>
    <property type="evidence" value="ECO:0007669"/>
    <property type="project" value="InterPro"/>
</dbReference>
<protein>
    <submittedName>
        <fullName evidence="6">Repeat-containing protein</fullName>
    </submittedName>
</protein>
<dbReference type="PROSITE" id="PS00678">
    <property type="entry name" value="WD_REPEATS_1"/>
    <property type="match status" value="1"/>
</dbReference>
<feature type="compositionally biased region" description="Polar residues" evidence="4">
    <location>
        <begin position="29"/>
        <end position="46"/>
    </location>
</feature>
<dbReference type="InterPro" id="IPR011600">
    <property type="entry name" value="Pept_C14_caspase"/>
</dbReference>
<accession>M5UDE2</accession>
<dbReference type="InterPro" id="IPR029030">
    <property type="entry name" value="Caspase-like_dom_sf"/>
</dbReference>
<dbReference type="InterPro" id="IPR019775">
    <property type="entry name" value="WD40_repeat_CS"/>
</dbReference>
<dbReference type="SMART" id="SM00320">
    <property type="entry name" value="WD40"/>
    <property type="match status" value="5"/>
</dbReference>
<dbReference type="PANTHER" id="PTHR44129">
    <property type="entry name" value="WD REPEAT-CONTAINING PROTEIN POP1"/>
    <property type="match status" value="1"/>
</dbReference>
<keyword evidence="1 3" id="KW-0853">WD repeat</keyword>
<keyword evidence="7" id="KW-1185">Reference proteome</keyword>
<comment type="caution">
    <text evidence="6">The sequence shown here is derived from an EMBL/GenBank/DDBJ whole genome shotgun (WGS) entry which is preliminary data.</text>
</comment>
<dbReference type="Pfam" id="PF00400">
    <property type="entry name" value="WD40"/>
    <property type="match status" value="3"/>
</dbReference>
<feature type="region of interest" description="Disordered" evidence="4">
    <location>
        <begin position="1"/>
        <end position="110"/>
    </location>
</feature>
<reference evidence="6 7" key="1">
    <citation type="journal article" date="2013" name="Mar. Genomics">
        <title>Expression of sulfatases in Rhodopirellula baltica and the diversity of sulfatases in the genus Rhodopirellula.</title>
        <authorList>
            <person name="Wegner C.E."/>
            <person name="Richter-Heitmann T."/>
            <person name="Klindworth A."/>
            <person name="Klockow C."/>
            <person name="Richter M."/>
            <person name="Achstetter T."/>
            <person name="Glockner F.O."/>
            <person name="Harder J."/>
        </authorList>
    </citation>
    <scope>NUCLEOTIDE SEQUENCE [LARGE SCALE GENOMIC DNA]</scope>
    <source>
        <strain evidence="6 7">SM41</strain>
    </source>
</reference>
<dbReference type="SUPFAM" id="SSF101908">
    <property type="entry name" value="Putative isomerase YbhE"/>
    <property type="match status" value="1"/>
</dbReference>
<evidence type="ECO:0000256" key="2">
    <source>
        <dbReference type="ARBA" id="ARBA00022737"/>
    </source>
</evidence>
<evidence type="ECO:0000256" key="1">
    <source>
        <dbReference type="ARBA" id="ARBA00022574"/>
    </source>
</evidence>
<evidence type="ECO:0000256" key="3">
    <source>
        <dbReference type="PROSITE-ProRule" id="PRU00221"/>
    </source>
</evidence>
<organism evidence="6 7">
    <name type="scientific">Rhodopirellula sallentina SM41</name>
    <dbReference type="NCBI Taxonomy" id="1263870"/>
    <lineage>
        <taxon>Bacteria</taxon>
        <taxon>Pseudomonadati</taxon>
        <taxon>Planctomycetota</taxon>
        <taxon>Planctomycetia</taxon>
        <taxon>Pirellulales</taxon>
        <taxon>Pirellulaceae</taxon>
        <taxon>Rhodopirellula</taxon>
    </lineage>
</organism>
<feature type="repeat" description="WD" evidence="3">
    <location>
        <begin position="122"/>
        <end position="154"/>
    </location>
</feature>
<dbReference type="AlphaFoldDB" id="M5UDE2"/>
<dbReference type="GO" id="GO:0004197">
    <property type="term" value="F:cysteine-type endopeptidase activity"/>
    <property type="evidence" value="ECO:0007669"/>
    <property type="project" value="InterPro"/>
</dbReference>
<dbReference type="Gene3D" id="3.40.50.1460">
    <property type="match status" value="1"/>
</dbReference>
<dbReference type="PROSITE" id="PS50082">
    <property type="entry name" value="WD_REPEATS_2"/>
    <property type="match status" value="3"/>
</dbReference>
<keyword evidence="2" id="KW-0677">Repeat</keyword>
<evidence type="ECO:0000259" key="5">
    <source>
        <dbReference type="Pfam" id="PF00656"/>
    </source>
</evidence>
<gene>
    <name evidence="6" type="ORF">RSSM_02703</name>
</gene>
<feature type="repeat" description="WD" evidence="3">
    <location>
        <begin position="629"/>
        <end position="663"/>
    </location>
</feature>
<dbReference type="InterPro" id="IPR050349">
    <property type="entry name" value="WD_LIS1/nudF_dynein_reg"/>
</dbReference>